<feature type="domain" description="Lcl C-terminal" evidence="4">
    <location>
        <begin position="497"/>
        <end position="603"/>
    </location>
</feature>
<evidence type="ECO:0000313" key="5">
    <source>
        <dbReference type="EMBL" id="RAK27168.1"/>
    </source>
</evidence>
<dbReference type="PANTHER" id="PTHR35812">
    <property type="entry name" value="LIPOPROTEIN"/>
    <property type="match status" value="1"/>
</dbReference>
<feature type="domain" description="Lcl C-terminal" evidence="4">
    <location>
        <begin position="367"/>
        <end position="481"/>
    </location>
</feature>
<keyword evidence="2" id="KW-0472">Membrane</keyword>
<dbReference type="GO" id="GO:0003700">
    <property type="term" value="F:DNA-binding transcription factor activity"/>
    <property type="evidence" value="ECO:0007669"/>
    <property type="project" value="InterPro"/>
</dbReference>
<sequence length="604" mass="64846">MSRIGDLVAAAQGGDKRARDEFARAYLPLVYNVVGRALGGHPDVEDVVQETMLLVLRDLSSLRQPDSVRAWVLAIAMHQIGAHRQRAAQMATVPAVSAGTVSSDFEELAILRLRLTGERRQVAEASRWLDDEDRAVLALWWQEAAGELSRAEVAGALETTVAYAAVRIQRMRGQLDRCRALVAALESQPRCIELEGAVAVWDGQPSPLWRKRIDRHVRDCRICAGRSGGEVAVERLLVGCALLPVPAALTAAVATAAGGSGGAASQITPAFAGIAATALVAVVVGSYAYISKPERPEPTAQIAVAAPSVSPTVSPSVIPSISPSASKTTAPAKSANPAPRKALASRWASWPVPGPERKASYKNLGNGTVRDNVTGLEWQRETASKTYTFTQAKAYCEGLGADGGGWHLPTRIELTSIVDHSRSGPAINTTAFPGTPAQFFWTSTPWAVTKTPLRAWIINFYEGLASNGAFQDGSFQVRCVRSVSGTGKPAYQISGGQVTDPQTGLIWRRATSKEMSATAATAFCDGLGDGWRLPTVRELSTTVDDSRVAPAISVKAFPDTLKYGWYWTSDKADPEPGKRWALNYDDGYTNYRKIESGYARCVRQ</sequence>
<evidence type="ECO:0000256" key="1">
    <source>
        <dbReference type="SAM" id="MobiDB-lite"/>
    </source>
</evidence>
<dbReference type="InterPro" id="IPR014284">
    <property type="entry name" value="RNA_pol_sigma-70_dom"/>
</dbReference>
<gene>
    <name evidence="5" type="ORF">B0I29_12455</name>
</gene>
<feature type="domain" description="RNA polymerase sigma-70 region 2" evidence="3">
    <location>
        <begin position="23"/>
        <end position="85"/>
    </location>
</feature>
<dbReference type="InterPro" id="IPR007627">
    <property type="entry name" value="RNA_pol_sigma70_r2"/>
</dbReference>
<protein>
    <submittedName>
        <fullName evidence="5">RNA polymerase sigma factor (Sigma-70 family)</fullName>
    </submittedName>
</protein>
<feature type="region of interest" description="Disordered" evidence="1">
    <location>
        <begin position="310"/>
        <end position="340"/>
    </location>
</feature>
<dbReference type="InterPro" id="IPR013325">
    <property type="entry name" value="RNA_pol_sigma_r2"/>
</dbReference>
<accession>A0A327Z418</accession>
<dbReference type="OrthoDB" id="8611574at2"/>
<proteinExistence type="predicted"/>
<dbReference type="SUPFAM" id="SSF88946">
    <property type="entry name" value="Sigma2 domain of RNA polymerase sigma factors"/>
    <property type="match status" value="1"/>
</dbReference>
<evidence type="ECO:0000256" key="2">
    <source>
        <dbReference type="SAM" id="Phobius"/>
    </source>
</evidence>
<dbReference type="Proteomes" id="UP000249341">
    <property type="component" value="Unassembled WGS sequence"/>
</dbReference>
<keyword evidence="2" id="KW-0812">Transmembrane</keyword>
<dbReference type="Gene3D" id="1.10.1740.10">
    <property type="match status" value="1"/>
</dbReference>
<feature type="transmembrane region" description="Helical" evidence="2">
    <location>
        <begin position="270"/>
        <end position="290"/>
    </location>
</feature>
<dbReference type="AlphaFoldDB" id="A0A327Z418"/>
<dbReference type="GO" id="GO:0006352">
    <property type="term" value="P:DNA-templated transcription initiation"/>
    <property type="evidence" value="ECO:0007669"/>
    <property type="project" value="InterPro"/>
</dbReference>
<dbReference type="Pfam" id="PF04542">
    <property type="entry name" value="Sigma70_r2"/>
    <property type="match status" value="1"/>
</dbReference>
<dbReference type="RefSeq" id="WP_111654103.1">
    <property type="nucleotide sequence ID" value="NZ_JACHWI010000004.1"/>
</dbReference>
<feature type="compositionally biased region" description="Low complexity" evidence="1">
    <location>
        <begin position="310"/>
        <end position="335"/>
    </location>
</feature>
<evidence type="ECO:0000313" key="6">
    <source>
        <dbReference type="Proteomes" id="UP000249341"/>
    </source>
</evidence>
<evidence type="ECO:0000259" key="3">
    <source>
        <dbReference type="Pfam" id="PF04542"/>
    </source>
</evidence>
<reference evidence="5 6" key="1">
    <citation type="submission" date="2018-06" db="EMBL/GenBank/DDBJ databases">
        <title>Genomic Encyclopedia of Type Strains, Phase III (KMG-III): the genomes of soil and plant-associated and newly described type strains.</title>
        <authorList>
            <person name="Whitman W."/>
        </authorList>
    </citation>
    <scope>NUCLEOTIDE SEQUENCE [LARGE SCALE GENOMIC DNA]</scope>
    <source>
        <strain evidence="5 6">CGMCC 4.7090</strain>
    </source>
</reference>
<name>A0A327Z418_9ACTN</name>
<organism evidence="5 6">
    <name type="scientific">Actinoplanes lutulentus</name>
    <dbReference type="NCBI Taxonomy" id="1287878"/>
    <lineage>
        <taxon>Bacteria</taxon>
        <taxon>Bacillati</taxon>
        <taxon>Actinomycetota</taxon>
        <taxon>Actinomycetes</taxon>
        <taxon>Micromonosporales</taxon>
        <taxon>Micromonosporaceae</taxon>
        <taxon>Actinoplanes</taxon>
    </lineage>
</organism>
<dbReference type="EMBL" id="QLMJ01000024">
    <property type="protein sequence ID" value="RAK27168.1"/>
    <property type="molecule type" value="Genomic_DNA"/>
</dbReference>
<dbReference type="InterPro" id="IPR011460">
    <property type="entry name" value="Lcl_C"/>
</dbReference>
<dbReference type="NCBIfam" id="TIGR02937">
    <property type="entry name" value="sigma70-ECF"/>
    <property type="match status" value="1"/>
</dbReference>
<dbReference type="Pfam" id="PF07603">
    <property type="entry name" value="Lcl_C"/>
    <property type="match status" value="2"/>
</dbReference>
<keyword evidence="6" id="KW-1185">Reference proteome</keyword>
<dbReference type="PANTHER" id="PTHR35812:SF1">
    <property type="entry name" value="LIPOPROTEIN"/>
    <property type="match status" value="1"/>
</dbReference>
<feature type="transmembrane region" description="Helical" evidence="2">
    <location>
        <begin position="236"/>
        <end position="258"/>
    </location>
</feature>
<comment type="caution">
    <text evidence="5">The sequence shown here is derived from an EMBL/GenBank/DDBJ whole genome shotgun (WGS) entry which is preliminary data.</text>
</comment>
<evidence type="ECO:0000259" key="4">
    <source>
        <dbReference type="Pfam" id="PF07603"/>
    </source>
</evidence>
<keyword evidence="2" id="KW-1133">Transmembrane helix</keyword>